<evidence type="ECO:0000313" key="2">
    <source>
        <dbReference type="Proteomes" id="UP000794436"/>
    </source>
</evidence>
<keyword evidence="2" id="KW-1185">Reference proteome</keyword>
<name>A0A8K1FLW2_PYTOL</name>
<dbReference type="InterPro" id="IPR032675">
    <property type="entry name" value="LRR_dom_sf"/>
</dbReference>
<organism evidence="1 2">
    <name type="scientific">Pythium oligandrum</name>
    <name type="common">Mycoparasitic fungus</name>
    <dbReference type="NCBI Taxonomy" id="41045"/>
    <lineage>
        <taxon>Eukaryota</taxon>
        <taxon>Sar</taxon>
        <taxon>Stramenopiles</taxon>
        <taxon>Oomycota</taxon>
        <taxon>Peronosporomycetes</taxon>
        <taxon>Pythiales</taxon>
        <taxon>Pythiaceae</taxon>
        <taxon>Pythium</taxon>
    </lineage>
</organism>
<evidence type="ECO:0000313" key="1">
    <source>
        <dbReference type="EMBL" id="TMW67576.1"/>
    </source>
</evidence>
<dbReference type="Gene3D" id="3.80.10.10">
    <property type="entry name" value="Ribonuclease Inhibitor"/>
    <property type="match status" value="1"/>
</dbReference>
<accession>A0A8K1FLW2</accession>
<dbReference type="Proteomes" id="UP000794436">
    <property type="component" value="Unassembled WGS sequence"/>
</dbReference>
<dbReference type="EMBL" id="SPLM01000004">
    <property type="protein sequence ID" value="TMW67576.1"/>
    <property type="molecule type" value="Genomic_DNA"/>
</dbReference>
<proteinExistence type="predicted"/>
<protein>
    <submittedName>
        <fullName evidence="1">Uncharacterized protein</fullName>
    </submittedName>
</protein>
<sequence>MKRMNEVLAFMFSPRALENYSAAYRETRDRLLGSVVSPNRHQELEKMRVPIIVDGSCWNNELLEAFLAQTNAIYRRQREEQLSGSEISQLELDAIRTDMDRVHEGDLAIAVGDHFAQRVVPLVKLRIDGFKEPKTLVCRALSGQSRDLELSMSGSMALESDRAAVFSSIAAQSALKKACPLLKYLELRHVDGDGIDCIVDAFETGACKLSALNLNGVVITDGVESLFRIFKALMNPKTAIAQQLKELHVRTSASGAWLARQLLGVLDRNHALQTVFVSAAKKRLDQANGSLQDLEPVYFAQPHRPFPLRSKLSLLSVADEASSGVNPIVQDALSRLNRTVFQQIFEYAAPPMERVVRAVDDRNPLRRRRNEDL</sequence>
<comment type="caution">
    <text evidence="1">The sequence shown here is derived from an EMBL/GenBank/DDBJ whole genome shotgun (WGS) entry which is preliminary data.</text>
</comment>
<gene>
    <name evidence="1" type="ORF">Poli38472_011196</name>
</gene>
<dbReference type="AlphaFoldDB" id="A0A8K1FLW2"/>
<reference evidence="1" key="1">
    <citation type="submission" date="2019-03" db="EMBL/GenBank/DDBJ databases">
        <title>Long read genome sequence of the mycoparasitic Pythium oligandrum ATCC 38472 isolated from sugarbeet rhizosphere.</title>
        <authorList>
            <person name="Gaulin E."/>
        </authorList>
    </citation>
    <scope>NUCLEOTIDE SEQUENCE</scope>
    <source>
        <strain evidence="1">ATCC 38472_TT</strain>
    </source>
</reference>
<dbReference type="SUPFAM" id="SSF52047">
    <property type="entry name" value="RNI-like"/>
    <property type="match status" value="1"/>
</dbReference>